<protein>
    <submittedName>
        <fullName evidence="3 4">Uncharacterized protein LOC104757848</fullName>
    </submittedName>
</protein>
<evidence type="ECO:0000313" key="5">
    <source>
        <dbReference type="RefSeq" id="XP_010478938.1"/>
    </source>
</evidence>
<keyword evidence="2" id="KW-1185">Reference proteome</keyword>
<reference evidence="2" key="1">
    <citation type="journal article" date="1997" name="Nucleic Acids Res.">
        <title>tRNAscan-SE: a program for improved detection of transfer RNA genes in genomic sequence.</title>
        <authorList>
            <person name="Lowe T.M."/>
            <person name="Eddy S.R."/>
        </authorList>
    </citation>
    <scope>NUCLEOTIDE SEQUENCE [LARGE SCALE GENOMIC DNA]</scope>
    <source>
        <strain evidence="2">r\DH55</strain>
    </source>
</reference>
<dbReference type="Proteomes" id="UP000694864">
    <property type="component" value="Chromosome 17"/>
</dbReference>
<accession>A0ABM0X0R8</accession>
<name>A0ABM0X0R8_CAMSA</name>
<proteinExistence type="predicted"/>
<reference evidence="3 4" key="3">
    <citation type="submission" date="2025-05" db="UniProtKB">
        <authorList>
            <consortium name="RefSeq"/>
        </authorList>
    </citation>
    <scope>IDENTIFICATION</scope>
    <source>
        <tissue evidence="3 4">Leaf</tissue>
    </source>
</reference>
<dbReference type="GeneID" id="104757848"/>
<sequence>MMIESASDEPPAYTDLVRKTHTRKDGTFIDHRAECLVNEVEEAVSQFTSEDGSPHSQTATSAILSRVLLNKEYLKRGQSKTGYVYGIGSVQYREINPSEKVAASISRNLDMEMRISSLETNFKTLNTNVADLNTNMGTVMGELAASRQALNLIMQSLGIRQPSAAAAPATTSAAAHAPASTTAAPVPASTTSAPAPASPAPASTTPASAPSSHQGNLDAWCASFGS</sequence>
<dbReference type="RefSeq" id="XP_010478935.1">
    <property type="nucleotide sequence ID" value="XM_010480633.2"/>
</dbReference>
<evidence type="ECO:0000313" key="3">
    <source>
        <dbReference type="RefSeq" id="XP_010478935.1"/>
    </source>
</evidence>
<dbReference type="InterPro" id="IPR004252">
    <property type="entry name" value="Probable_transposase_24"/>
</dbReference>
<feature type="region of interest" description="Disordered" evidence="1">
    <location>
        <begin position="170"/>
        <end position="216"/>
    </location>
</feature>
<dbReference type="Pfam" id="PF03004">
    <property type="entry name" value="Transposase_24"/>
    <property type="match status" value="1"/>
</dbReference>
<evidence type="ECO:0000256" key="1">
    <source>
        <dbReference type="SAM" id="MobiDB-lite"/>
    </source>
</evidence>
<dbReference type="RefSeq" id="XP_010478936.1">
    <property type="nucleotide sequence ID" value="XM_010480634.2"/>
</dbReference>
<organism evidence="2 3">
    <name type="scientific">Camelina sativa</name>
    <name type="common">False flax</name>
    <name type="synonym">Myagrum sativum</name>
    <dbReference type="NCBI Taxonomy" id="90675"/>
    <lineage>
        <taxon>Eukaryota</taxon>
        <taxon>Viridiplantae</taxon>
        <taxon>Streptophyta</taxon>
        <taxon>Embryophyta</taxon>
        <taxon>Tracheophyta</taxon>
        <taxon>Spermatophyta</taxon>
        <taxon>Magnoliopsida</taxon>
        <taxon>eudicotyledons</taxon>
        <taxon>Gunneridae</taxon>
        <taxon>Pentapetalae</taxon>
        <taxon>rosids</taxon>
        <taxon>malvids</taxon>
        <taxon>Brassicales</taxon>
        <taxon>Brassicaceae</taxon>
        <taxon>Camelineae</taxon>
        <taxon>Camelina</taxon>
    </lineage>
</organism>
<feature type="compositionally biased region" description="Low complexity" evidence="1">
    <location>
        <begin position="170"/>
        <end position="212"/>
    </location>
</feature>
<dbReference type="RefSeq" id="XP_010478938.1">
    <property type="nucleotide sequence ID" value="XM_010480636.2"/>
</dbReference>
<evidence type="ECO:0000313" key="2">
    <source>
        <dbReference type="Proteomes" id="UP000694864"/>
    </source>
</evidence>
<evidence type="ECO:0000313" key="4">
    <source>
        <dbReference type="RefSeq" id="XP_010478936.1"/>
    </source>
</evidence>
<gene>
    <name evidence="3 4 5" type="primary">LOC104757848</name>
</gene>
<reference evidence="2" key="2">
    <citation type="journal article" date="2014" name="Nat. Commun.">
        <title>The emerging biofuel crop Camelina sativa retains a highly undifferentiated hexaploid genome structure.</title>
        <authorList>
            <person name="Kagale S."/>
            <person name="Koh C."/>
            <person name="Nixon J."/>
            <person name="Bollina V."/>
            <person name="Clarke W.E."/>
            <person name="Tuteja R."/>
            <person name="Spillane C."/>
            <person name="Robinson S.J."/>
            <person name="Links M.G."/>
            <person name="Clarke C."/>
            <person name="Higgins E.E."/>
            <person name="Huebert T."/>
            <person name="Sharpe A.G."/>
            <person name="Parkin I.A."/>
        </authorList>
    </citation>
    <scope>NUCLEOTIDE SEQUENCE [LARGE SCALE GENOMIC DNA]</scope>
    <source>
        <strain evidence="2">r\DH55</strain>
    </source>
</reference>